<evidence type="ECO:0000313" key="4">
    <source>
        <dbReference type="Proteomes" id="UP000597444"/>
    </source>
</evidence>
<proteinExistence type="predicted"/>
<keyword evidence="2" id="KW-0812">Transmembrane</keyword>
<protein>
    <submittedName>
        <fullName evidence="3">Uncharacterized protein</fullName>
    </submittedName>
</protein>
<feature type="compositionally biased region" description="Polar residues" evidence="1">
    <location>
        <begin position="380"/>
        <end position="390"/>
    </location>
</feature>
<dbReference type="Proteomes" id="UP000597444">
    <property type="component" value="Unassembled WGS sequence"/>
</dbReference>
<dbReference type="InterPro" id="IPR021224">
    <property type="entry name" value="DUF2690"/>
</dbReference>
<evidence type="ECO:0000313" key="3">
    <source>
        <dbReference type="EMBL" id="GHO93581.1"/>
    </source>
</evidence>
<reference evidence="3" key="1">
    <citation type="submission" date="2020-10" db="EMBL/GenBank/DDBJ databases">
        <title>Taxonomic study of unclassified bacteria belonging to the class Ktedonobacteria.</title>
        <authorList>
            <person name="Yabe S."/>
            <person name="Wang C.M."/>
            <person name="Zheng Y."/>
            <person name="Sakai Y."/>
            <person name="Cavaletti L."/>
            <person name="Monciardini P."/>
            <person name="Donadio S."/>
        </authorList>
    </citation>
    <scope>NUCLEOTIDE SEQUENCE</scope>
    <source>
        <strain evidence="3">ID150040</strain>
    </source>
</reference>
<feature type="compositionally biased region" description="Low complexity" evidence="1">
    <location>
        <begin position="400"/>
        <end position="433"/>
    </location>
</feature>
<gene>
    <name evidence="3" type="ORF">KSF_036290</name>
</gene>
<evidence type="ECO:0000256" key="1">
    <source>
        <dbReference type="SAM" id="MobiDB-lite"/>
    </source>
</evidence>
<dbReference type="Gene3D" id="3.20.20.80">
    <property type="entry name" value="Glycosidases"/>
    <property type="match status" value="1"/>
</dbReference>
<feature type="transmembrane region" description="Helical" evidence="2">
    <location>
        <begin position="12"/>
        <end position="35"/>
    </location>
</feature>
<comment type="caution">
    <text evidence="3">The sequence shown here is derived from an EMBL/GenBank/DDBJ whole genome shotgun (WGS) entry which is preliminary data.</text>
</comment>
<feature type="region of interest" description="Disordered" evidence="1">
    <location>
        <begin position="342"/>
        <end position="455"/>
    </location>
</feature>
<keyword evidence="2" id="KW-1133">Transmembrane helix</keyword>
<accession>A0A8J3IFJ7</accession>
<name>A0A8J3IFJ7_9CHLR</name>
<dbReference type="InterPro" id="IPR017853">
    <property type="entry name" value="GH"/>
</dbReference>
<dbReference type="RefSeq" id="WP_220204359.1">
    <property type="nucleotide sequence ID" value="NZ_BNJK01000001.1"/>
</dbReference>
<dbReference type="AlphaFoldDB" id="A0A8J3IFJ7"/>
<keyword evidence="4" id="KW-1185">Reference proteome</keyword>
<dbReference type="Pfam" id="PF10901">
    <property type="entry name" value="DUF2690"/>
    <property type="match status" value="1"/>
</dbReference>
<dbReference type="EMBL" id="BNJK01000001">
    <property type="protein sequence ID" value="GHO93581.1"/>
    <property type="molecule type" value="Genomic_DNA"/>
</dbReference>
<dbReference type="SUPFAM" id="SSF51445">
    <property type="entry name" value="(Trans)glycosidases"/>
    <property type="match status" value="1"/>
</dbReference>
<feature type="compositionally biased region" description="Low complexity" evidence="1">
    <location>
        <begin position="351"/>
        <end position="379"/>
    </location>
</feature>
<evidence type="ECO:0000256" key="2">
    <source>
        <dbReference type="SAM" id="Phobius"/>
    </source>
</evidence>
<sequence length="576" mass="61189">MRMLELPEHVKRLLFLGTIILGVILVIVLGMNALIDAQQPSKQHAASSSTTPMPTKKVSPLLFGTNLDFSKNDQLQISQSSSTQQLLHTLHVQIVRISLTERPSQQEITQQAQYIQKIGAIPLVSLHSTLSSQALADDTLAIQTISNVFPGQTVYYEYGDEDDVLGVTADQYTQSWNQIVPKLKQLAPQAQFVGPATYQYDDDYLQQFLQHAQPLPDEISWHEFTCDASWSQQQCLAGIHTWDQHITAARLLMKQFIPSSRPVMITAWNYAANATPTDGKSTDKNFVATWTQNALQTLATNEVFASMQYSGINAPVPLISPTNTLTTQGQTFRNLFEKFITQPLPAPPDQSTPSSTPTLTASSTASTTTNTPVVPPTGTQDGTIGSSPTGASVPIPTPTSPSDSATVPTPTTAASTGSVPTTAAPTPTAASKPAPTPTPTPASASHAVDGKNPTSYTVSGKTCAATLSNSTPKSVSFNGVTGTLYFQFSITCHAAWAKIVFSKAVAANALGNAKIVRNGDGKAYTCDSGGNLAVAPGQTSCYTGMVYDGPDATASAYGWYKSASGSSSWSSQLGPF</sequence>
<keyword evidence="2" id="KW-0472">Membrane</keyword>
<organism evidence="3 4">
    <name type="scientific">Reticulibacter mediterranei</name>
    <dbReference type="NCBI Taxonomy" id="2778369"/>
    <lineage>
        <taxon>Bacteria</taxon>
        <taxon>Bacillati</taxon>
        <taxon>Chloroflexota</taxon>
        <taxon>Ktedonobacteria</taxon>
        <taxon>Ktedonobacterales</taxon>
        <taxon>Reticulibacteraceae</taxon>
        <taxon>Reticulibacter</taxon>
    </lineage>
</organism>